<dbReference type="Pfam" id="PF01765">
    <property type="entry name" value="RRF"/>
    <property type="match status" value="1"/>
</dbReference>
<evidence type="ECO:0000259" key="5">
    <source>
        <dbReference type="Pfam" id="PF01765"/>
    </source>
</evidence>
<dbReference type="EMBL" id="JAODUP010000485">
    <property type="protein sequence ID" value="KAK2148756.1"/>
    <property type="molecule type" value="Genomic_DNA"/>
</dbReference>
<feature type="domain" description="Ribosome recycling factor" evidence="5">
    <location>
        <begin position="131"/>
        <end position="282"/>
    </location>
</feature>
<dbReference type="InterPro" id="IPR023584">
    <property type="entry name" value="Ribosome_recyc_fac_dom"/>
</dbReference>
<comment type="similarity">
    <text evidence="1">Belongs to the RRF family.</text>
</comment>
<evidence type="ECO:0000256" key="2">
    <source>
        <dbReference type="ARBA" id="ARBA00020581"/>
    </source>
</evidence>
<accession>A0AAD9J945</accession>
<comment type="caution">
    <text evidence="6">The sequence shown here is derived from an EMBL/GenBank/DDBJ whole genome shotgun (WGS) entry which is preliminary data.</text>
</comment>
<gene>
    <name evidence="6" type="ORF">LSH36_485g02006</name>
</gene>
<dbReference type="GO" id="GO:0043023">
    <property type="term" value="F:ribosomal large subunit binding"/>
    <property type="evidence" value="ECO:0007669"/>
    <property type="project" value="TreeGrafter"/>
</dbReference>
<organism evidence="6 7">
    <name type="scientific">Paralvinella palmiformis</name>
    <dbReference type="NCBI Taxonomy" id="53620"/>
    <lineage>
        <taxon>Eukaryota</taxon>
        <taxon>Metazoa</taxon>
        <taxon>Spiralia</taxon>
        <taxon>Lophotrochozoa</taxon>
        <taxon>Annelida</taxon>
        <taxon>Polychaeta</taxon>
        <taxon>Sedentaria</taxon>
        <taxon>Canalipalpata</taxon>
        <taxon>Terebellida</taxon>
        <taxon>Terebelliformia</taxon>
        <taxon>Alvinellidae</taxon>
        <taxon>Paralvinella</taxon>
    </lineage>
</organism>
<sequence>MNRLLIRSCFPYILRDSVTHPTLNRAVNILPELNAGSREVSHVPASHSHYQQETASNSRLNSCGLLHTNFDLCCTSKRHYASKKMGRKSKSGAEIKATPQEINEIFNAKELTASFNEIVDRHIEQLHAKLHLRTSIGDFEPLTISTKDGSFQLMELGEISLKGQNTVIVDMSVNPQYLSEVKTSIIEQTGINPQQDGTSLFFTIPNVTRQYREDMVKTIKGLSEKAKVRLRELQNKYLARLKKVADKHSEDLVHRVRNAIEALTKDSCHKVDETSEKKCKEFLDPKKGKR</sequence>
<keyword evidence="3" id="KW-0648">Protein biosynthesis</keyword>
<dbReference type="InterPro" id="IPR036191">
    <property type="entry name" value="RRF_sf"/>
</dbReference>
<dbReference type="Proteomes" id="UP001208570">
    <property type="component" value="Unassembled WGS sequence"/>
</dbReference>
<evidence type="ECO:0000256" key="1">
    <source>
        <dbReference type="ARBA" id="ARBA00005912"/>
    </source>
</evidence>
<dbReference type="PANTHER" id="PTHR20982">
    <property type="entry name" value="RIBOSOME RECYCLING FACTOR"/>
    <property type="match status" value="1"/>
</dbReference>
<evidence type="ECO:0000313" key="6">
    <source>
        <dbReference type="EMBL" id="KAK2148756.1"/>
    </source>
</evidence>
<dbReference type="PANTHER" id="PTHR20982:SF3">
    <property type="entry name" value="MITOCHONDRIAL RIBOSOME RECYCLING FACTOR PSEUDO 1"/>
    <property type="match status" value="1"/>
</dbReference>
<evidence type="ECO:0000256" key="3">
    <source>
        <dbReference type="ARBA" id="ARBA00022917"/>
    </source>
</evidence>
<dbReference type="GO" id="GO:0006412">
    <property type="term" value="P:translation"/>
    <property type="evidence" value="ECO:0007669"/>
    <property type="project" value="UniProtKB-KW"/>
</dbReference>
<proteinExistence type="inferred from homology"/>
<reference evidence="6" key="1">
    <citation type="journal article" date="2023" name="Mol. Biol. Evol.">
        <title>Third-Generation Sequencing Reveals the Adaptive Role of the Epigenome in Three Deep-Sea Polychaetes.</title>
        <authorList>
            <person name="Perez M."/>
            <person name="Aroh O."/>
            <person name="Sun Y."/>
            <person name="Lan Y."/>
            <person name="Juniper S.K."/>
            <person name="Young C.R."/>
            <person name="Angers B."/>
            <person name="Qian P.Y."/>
        </authorList>
    </citation>
    <scope>NUCLEOTIDE SEQUENCE</scope>
    <source>
        <strain evidence="6">P08H-3</strain>
    </source>
</reference>
<dbReference type="GO" id="GO:0005739">
    <property type="term" value="C:mitochondrion"/>
    <property type="evidence" value="ECO:0007669"/>
    <property type="project" value="TreeGrafter"/>
</dbReference>
<dbReference type="SUPFAM" id="SSF55194">
    <property type="entry name" value="Ribosome recycling factor, RRF"/>
    <property type="match status" value="1"/>
</dbReference>
<dbReference type="Gene3D" id="1.10.132.20">
    <property type="entry name" value="Ribosome-recycling factor"/>
    <property type="match status" value="1"/>
</dbReference>
<evidence type="ECO:0000256" key="4">
    <source>
        <dbReference type="ARBA" id="ARBA00033107"/>
    </source>
</evidence>
<dbReference type="AlphaFoldDB" id="A0AAD9J945"/>
<name>A0AAD9J945_9ANNE</name>
<keyword evidence="7" id="KW-1185">Reference proteome</keyword>
<dbReference type="Gene3D" id="3.30.1360.40">
    <property type="match status" value="1"/>
</dbReference>
<evidence type="ECO:0000313" key="7">
    <source>
        <dbReference type="Proteomes" id="UP001208570"/>
    </source>
</evidence>
<dbReference type="InterPro" id="IPR002661">
    <property type="entry name" value="Ribosome_recyc_fac"/>
</dbReference>
<protein>
    <recommendedName>
        <fullName evidence="2">Ribosome-recycling factor, mitochondrial</fullName>
    </recommendedName>
    <alternativeName>
        <fullName evidence="4">Ribosome-releasing factor, mitochondrial</fullName>
    </alternativeName>
</protein>